<sequence length="355" mass="37648">MTSSLPNLRPNLSKAKIGEGRSLRGVSRSTFICQAASKPATQSAQVALGKTGLQIAPLGAGTLAWGDPGNGFNKSYSKDDLTQAFEALSSGGINFFDTAEVYGYQGIGAGCQSEQLLGQLVKQHRAAPGAAPLIVATKFFTVPWTNLLVGGGLRIGRQSMIKALRASLQRLGLDKVDLWQIHFPLPIWPQATLADGLQEAMDLGLTSSVGVCNYSMSQMEDIHGLLAAKSIPLASNQVKYSMVDRSPETSGLLAKCKELDVTLIAHSPLSQGLLTDKNVGSGDKYAGVLKLMQFIGTVYGGASVAQVALNYLRAKGAVPIPGCKSQKQAQDLAASLRWDLEENEVAMLDEKLDSL</sequence>
<gene>
    <name evidence="3" type="ORF">WJX84_007192</name>
</gene>
<dbReference type="InterPro" id="IPR023210">
    <property type="entry name" value="NADP_OxRdtase_dom"/>
</dbReference>
<comment type="caution">
    <text evidence="3">The sequence shown here is derived from an EMBL/GenBank/DDBJ whole genome shotgun (WGS) entry which is preliminary data.</text>
</comment>
<dbReference type="PRINTS" id="PR00069">
    <property type="entry name" value="ALDKETRDTASE"/>
</dbReference>
<organism evidence="3 4">
    <name type="scientific">Apatococcus fuscideae</name>
    <dbReference type="NCBI Taxonomy" id="2026836"/>
    <lineage>
        <taxon>Eukaryota</taxon>
        <taxon>Viridiplantae</taxon>
        <taxon>Chlorophyta</taxon>
        <taxon>core chlorophytes</taxon>
        <taxon>Trebouxiophyceae</taxon>
        <taxon>Chlorellales</taxon>
        <taxon>Chlorellaceae</taxon>
        <taxon>Apatococcus</taxon>
    </lineage>
</organism>
<evidence type="ECO:0000256" key="1">
    <source>
        <dbReference type="ARBA" id="ARBA00023002"/>
    </source>
</evidence>
<dbReference type="GO" id="GO:0005737">
    <property type="term" value="C:cytoplasm"/>
    <property type="evidence" value="ECO:0007669"/>
    <property type="project" value="TreeGrafter"/>
</dbReference>
<evidence type="ECO:0000313" key="3">
    <source>
        <dbReference type="EMBL" id="KAK9865638.1"/>
    </source>
</evidence>
<dbReference type="SUPFAM" id="SSF51430">
    <property type="entry name" value="NAD(P)-linked oxidoreductase"/>
    <property type="match status" value="1"/>
</dbReference>
<keyword evidence="1" id="KW-0560">Oxidoreductase</keyword>
<accession>A0AAW1T9M7</accession>
<evidence type="ECO:0000259" key="2">
    <source>
        <dbReference type="Pfam" id="PF00248"/>
    </source>
</evidence>
<feature type="domain" description="NADP-dependent oxidoreductase" evidence="2">
    <location>
        <begin position="57"/>
        <end position="352"/>
    </location>
</feature>
<dbReference type="PANTHER" id="PTHR43625:SF83">
    <property type="entry name" value="NADP-DEPENDENT OXIDOREDUCTASE DOMAIN-CONTAINING PROTEIN"/>
    <property type="match status" value="1"/>
</dbReference>
<dbReference type="InterPro" id="IPR050791">
    <property type="entry name" value="Aldo-Keto_reductase"/>
</dbReference>
<dbReference type="EMBL" id="JALJOV010000231">
    <property type="protein sequence ID" value="KAK9865638.1"/>
    <property type="molecule type" value="Genomic_DNA"/>
</dbReference>
<dbReference type="Pfam" id="PF00248">
    <property type="entry name" value="Aldo_ket_red"/>
    <property type="match status" value="1"/>
</dbReference>
<dbReference type="AlphaFoldDB" id="A0AAW1T9M7"/>
<reference evidence="3 4" key="1">
    <citation type="journal article" date="2024" name="Nat. Commun.">
        <title>Phylogenomics reveals the evolutionary origins of lichenization in chlorophyte algae.</title>
        <authorList>
            <person name="Puginier C."/>
            <person name="Libourel C."/>
            <person name="Otte J."/>
            <person name="Skaloud P."/>
            <person name="Haon M."/>
            <person name="Grisel S."/>
            <person name="Petersen M."/>
            <person name="Berrin J.G."/>
            <person name="Delaux P.M."/>
            <person name="Dal Grande F."/>
            <person name="Keller J."/>
        </authorList>
    </citation>
    <scope>NUCLEOTIDE SEQUENCE [LARGE SCALE GENOMIC DNA]</scope>
    <source>
        <strain evidence="3 4">SAG 2523</strain>
    </source>
</reference>
<keyword evidence="4" id="KW-1185">Reference proteome</keyword>
<dbReference type="InterPro" id="IPR036812">
    <property type="entry name" value="NAD(P)_OxRdtase_dom_sf"/>
</dbReference>
<dbReference type="PANTHER" id="PTHR43625">
    <property type="entry name" value="AFLATOXIN B1 ALDEHYDE REDUCTASE"/>
    <property type="match status" value="1"/>
</dbReference>
<dbReference type="Proteomes" id="UP001485043">
    <property type="component" value="Unassembled WGS sequence"/>
</dbReference>
<dbReference type="InterPro" id="IPR020471">
    <property type="entry name" value="AKR"/>
</dbReference>
<proteinExistence type="predicted"/>
<name>A0AAW1T9M7_9CHLO</name>
<dbReference type="Gene3D" id="3.20.20.100">
    <property type="entry name" value="NADP-dependent oxidoreductase domain"/>
    <property type="match status" value="1"/>
</dbReference>
<dbReference type="GO" id="GO:0016491">
    <property type="term" value="F:oxidoreductase activity"/>
    <property type="evidence" value="ECO:0007669"/>
    <property type="project" value="UniProtKB-KW"/>
</dbReference>
<protein>
    <recommendedName>
        <fullName evidence="2">NADP-dependent oxidoreductase domain-containing protein</fullName>
    </recommendedName>
</protein>
<evidence type="ECO:0000313" key="4">
    <source>
        <dbReference type="Proteomes" id="UP001485043"/>
    </source>
</evidence>